<feature type="domain" description="Glycosyltransferase subfamily 4-like N-terminal" evidence="4">
    <location>
        <begin position="21"/>
        <end position="202"/>
    </location>
</feature>
<evidence type="ECO:0000313" key="6">
    <source>
        <dbReference type="Proteomes" id="UP001422074"/>
    </source>
</evidence>
<dbReference type="Gene3D" id="3.40.50.2000">
    <property type="entry name" value="Glycogen Phosphorylase B"/>
    <property type="match status" value="2"/>
</dbReference>
<dbReference type="Pfam" id="PF13692">
    <property type="entry name" value="Glyco_trans_1_4"/>
    <property type="match status" value="1"/>
</dbReference>
<gene>
    <name evidence="5" type="ORF">ABCQ75_07015</name>
</gene>
<dbReference type="RefSeq" id="WP_345884218.1">
    <property type="nucleotide sequence ID" value="NZ_JBDFRB010000004.1"/>
</dbReference>
<keyword evidence="3" id="KW-0808">Transferase</keyword>
<keyword evidence="6" id="KW-1185">Reference proteome</keyword>
<dbReference type="PANTHER" id="PTHR45947:SF3">
    <property type="entry name" value="SULFOQUINOVOSYL TRANSFERASE SQD2"/>
    <property type="match status" value="1"/>
</dbReference>
<evidence type="ECO:0000256" key="1">
    <source>
        <dbReference type="ARBA" id="ARBA00021292"/>
    </source>
</evidence>
<dbReference type="InterPro" id="IPR050194">
    <property type="entry name" value="Glycosyltransferase_grp1"/>
</dbReference>
<dbReference type="PANTHER" id="PTHR45947">
    <property type="entry name" value="SULFOQUINOVOSYL TRANSFERASE SQD2"/>
    <property type="match status" value="1"/>
</dbReference>
<evidence type="ECO:0000256" key="3">
    <source>
        <dbReference type="ARBA" id="ARBA00022679"/>
    </source>
</evidence>
<comment type="caution">
    <text evidence="5">The sequence shown here is derived from an EMBL/GenBank/DDBJ whole genome shotgun (WGS) entry which is preliminary data.</text>
</comment>
<keyword evidence="2" id="KW-0328">Glycosyltransferase</keyword>
<evidence type="ECO:0000259" key="4">
    <source>
        <dbReference type="Pfam" id="PF13579"/>
    </source>
</evidence>
<dbReference type="Proteomes" id="UP001422074">
    <property type="component" value="Unassembled WGS sequence"/>
</dbReference>
<organism evidence="5 6">
    <name type="scientific">Sinomonas halotolerans</name>
    <dbReference type="NCBI Taxonomy" id="1644133"/>
    <lineage>
        <taxon>Bacteria</taxon>
        <taxon>Bacillati</taxon>
        <taxon>Actinomycetota</taxon>
        <taxon>Actinomycetes</taxon>
        <taxon>Micrococcales</taxon>
        <taxon>Micrococcaceae</taxon>
        <taxon>Sinomonas</taxon>
    </lineage>
</organism>
<dbReference type="InterPro" id="IPR028098">
    <property type="entry name" value="Glyco_trans_4-like_N"/>
</dbReference>
<evidence type="ECO:0000313" key="5">
    <source>
        <dbReference type="EMBL" id="MEN2744290.1"/>
    </source>
</evidence>
<name>A0ABU9X1H5_9MICC</name>
<dbReference type="CDD" id="cd03794">
    <property type="entry name" value="GT4_WbuB-like"/>
    <property type="match status" value="1"/>
</dbReference>
<protein>
    <recommendedName>
        <fullName evidence="1">D-inositol 3-phosphate glycosyltransferase</fullName>
    </recommendedName>
</protein>
<proteinExistence type="predicted"/>
<accession>A0ABU9X1H5</accession>
<dbReference type="SUPFAM" id="SSF53756">
    <property type="entry name" value="UDP-Glycosyltransferase/glycogen phosphorylase"/>
    <property type="match status" value="1"/>
</dbReference>
<evidence type="ECO:0000256" key="2">
    <source>
        <dbReference type="ARBA" id="ARBA00022676"/>
    </source>
</evidence>
<dbReference type="EMBL" id="JBDFRB010000004">
    <property type="protein sequence ID" value="MEN2744290.1"/>
    <property type="molecule type" value="Genomic_DNA"/>
</dbReference>
<reference evidence="5 6" key="1">
    <citation type="submission" date="2024-05" db="EMBL/GenBank/DDBJ databases">
        <title>Sinomonas sp. nov., isolated from a waste landfill.</title>
        <authorList>
            <person name="Zhao Y."/>
        </authorList>
    </citation>
    <scope>NUCLEOTIDE SEQUENCE [LARGE SCALE GENOMIC DNA]</scope>
    <source>
        <strain evidence="5 6">CCTCC AB2014300</strain>
    </source>
</reference>
<sequence>MTTTTTRLLIVGLNYAPEPTGNAPYTTGLAEALAERRFTVEVISGYPHYPAWKVFSGFSGLATSERLGGVGLRRLRHYVPRSPRLATRLLMELTFGLHSVLRGWRRPDVVLVVSPALFSAAVAIGKARLLGRPVGIWVQDLYSRGLEETSGGSSLATRAMKRLESLIFRSASGVSVIHDRFREYVVDELNVAPDKVSVIRNWTHIEHHAKFDRDAVRARLGWLPDEVIVLHAGNMGVKQGLENVVQAAKRADASGSNVRFVLVGDGNQRPKLEALGGGVLSLEFIGSLSAREYSEVLRAADVLLINELAELREMSVPSKLTSYFSAERPVVAATHFDSATADEIRASGAGVQVEPGNPTALLKVCELIGTDAERARRLANAGRPYAEAVLSADAAVAAYASWLTKLAQRV</sequence>
<dbReference type="Pfam" id="PF13579">
    <property type="entry name" value="Glyco_trans_4_4"/>
    <property type="match status" value="1"/>
</dbReference>